<accession>A0A095UPL2</accession>
<dbReference type="InterPro" id="IPR009218">
    <property type="entry name" value="HD_phosphohydro"/>
</dbReference>
<dbReference type="SUPFAM" id="SSF109604">
    <property type="entry name" value="HD-domain/PDEase-like"/>
    <property type="match status" value="1"/>
</dbReference>
<reference evidence="1 2" key="1">
    <citation type="submission" date="2012-09" db="EMBL/GenBank/DDBJ databases">
        <title>Genome Sequence of alkane-degrading Bacterium Alcanivorax sp. 19-m-6.</title>
        <authorList>
            <person name="Lai Q."/>
            <person name="Shao Z."/>
        </authorList>
    </citation>
    <scope>NUCLEOTIDE SEQUENCE [LARGE SCALE GENOMIC DNA]</scope>
    <source>
        <strain evidence="1 2">19-m-6</strain>
    </source>
</reference>
<evidence type="ECO:0008006" key="3">
    <source>
        <dbReference type="Google" id="ProtNLM"/>
    </source>
</evidence>
<comment type="caution">
    <text evidence="1">The sequence shown here is derived from an EMBL/GenBank/DDBJ whole genome shotgun (WGS) entry which is preliminary data.</text>
</comment>
<dbReference type="PANTHER" id="PTHR21174:SF0">
    <property type="entry name" value="HD PHOSPHOHYDROLASE FAMILY PROTEIN-RELATED"/>
    <property type="match status" value="1"/>
</dbReference>
<dbReference type="RefSeq" id="WP_035233039.1">
    <property type="nucleotide sequence ID" value="NZ_ARXV01000008.1"/>
</dbReference>
<dbReference type="EMBL" id="ARXV01000008">
    <property type="protein sequence ID" value="KGD64465.1"/>
    <property type="molecule type" value="Genomic_DNA"/>
</dbReference>
<dbReference type="AlphaFoldDB" id="A0A095UPL2"/>
<evidence type="ECO:0000313" key="2">
    <source>
        <dbReference type="Proteomes" id="UP000029444"/>
    </source>
</evidence>
<proteinExistence type="predicted"/>
<dbReference type="PANTHER" id="PTHR21174">
    <property type="match status" value="1"/>
</dbReference>
<name>A0A095UPL2_9GAMM</name>
<sequence length="208" mass="24086">MTTISVLKERWDTNIAPLLPEPDAIWQQLAALYSEPHRHYHTLDHVAACLKWLDYYRHLADDPLTMELALWAHDVIYDPRASDNEARSADWFAEHFEDSTLTKHQKDRVHALILATIHPHPPTDADMALLQDIDLSILGADAELYDRYEGWIRQEYAFVPEEAFRKGRGAVLQSFLDQGVIYHTPELREKLEAPARNNLNRALDNLRV</sequence>
<dbReference type="eggNOG" id="COG4339">
    <property type="taxonomic scope" value="Bacteria"/>
</dbReference>
<gene>
    <name evidence="1" type="ORF">Y5S_02220</name>
</gene>
<dbReference type="PATRIC" id="fig|1177154.3.peg.2261"/>
<dbReference type="PIRSF" id="PIRSF035170">
    <property type="entry name" value="HD_phosphohydro"/>
    <property type="match status" value="1"/>
</dbReference>
<keyword evidence="2" id="KW-1185">Reference proteome</keyword>
<organism evidence="1 2">
    <name type="scientific">Alcanivorax nanhaiticus</name>
    <dbReference type="NCBI Taxonomy" id="1177154"/>
    <lineage>
        <taxon>Bacteria</taxon>
        <taxon>Pseudomonadati</taxon>
        <taxon>Pseudomonadota</taxon>
        <taxon>Gammaproteobacteria</taxon>
        <taxon>Oceanospirillales</taxon>
        <taxon>Alcanivoracaceae</taxon>
        <taxon>Alcanivorax</taxon>
    </lineage>
</organism>
<dbReference type="Proteomes" id="UP000029444">
    <property type="component" value="Unassembled WGS sequence"/>
</dbReference>
<protein>
    <recommendedName>
        <fullName evidence="3">N-methyl-D-aspartate receptor NMDAR2C subunit</fullName>
    </recommendedName>
</protein>
<evidence type="ECO:0000313" key="1">
    <source>
        <dbReference type="EMBL" id="KGD64465.1"/>
    </source>
</evidence>